<reference evidence="1" key="1">
    <citation type="submission" date="2019-07" db="EMBL/GenBank/DDBJ databases">
        <title>Genomic Encyclopedia of Type Strains, Phase IV (KMG-IV): sequencing the most valuable type-strain genomes for metagenomic binning, comparative biology and taxonomic classification.</title>
        <authorList>
            <person name="Goeker M."/>
        </authorList>
    </citation>
    <scope>NUCLEOTIDE SEQUENCE</scope>
    <source>
        <strain evidence="1">DSM 44596</strain>
    </source>
</reference>
<dbReference type="AlphaFoldDB" id="A0A652YUR4"/>
<proteinExistence type="predicted"/>
<name>A0A652YUR4_NOCGL</name>
<sequence length="221" mass="23524">MSEQSDTTNLEPVLISPVVSGMIRTWSEDETRLWSIDNPEGLAELLGRGRIARTMMPDNRSREIAFLDTQSGTLSVQPRFASADNAAAAGSFQLGEPIPVDGDPWDELELALAHVALSAAARSEFWLVEQGGWDAPAQPHCLFAVISEDGAANAVMEAAPAPADTGVWPEVPSDQPGVSVAAPASQETIEAAGIFATTAIQTWNVHPWDVGLTFGKLEDFA</sequence>
<dbReference type="EMBL" id="VNIQ01000002">
    <property type="protein sequence ID" value="TYQ06813.1"/>
    <property type="molecule type" value="Genomic_DNA"/>
</dbReference>
<evidence type="ECO:0000313" key="1">
    <source>
        <dbReference type="EMBL" id="TYQ06813.1"/>
    </source>
</evidence>
<comment type="caution">
    <text evidence="1">The sequence shown here is derived from an EMBL/GenBank/DDBJ whole genome shotgun (WGS) entry which is preliminary data.</text>
</comment>
<gene>
    <name evidence="1" type="ORF">FNL38_102957</name>
</gene>
<organism evidence="1">
    <name type="scientific">Nocardia globerula</name>
    <dbReference type="NCBI Taxonomy" id="1818"/>
    <lineage>
        <taxon>Bacteria</taxon>
        <taxon>Bacillati</taxon>
        <taxon>Actinomycetota</taxon>
        <taxon>Actinomycetes</taxon>
        <taxon>Mycobacteriales</taxon>
        <taxon>Nocardiaceae</taxon>
        <taxon>Nocardia</taxon>
    </lineage>
</organism>
<protein>
    <submittedName>
        <fullName evidence="1">Uncharacterized protein</fullName>
    </submittedName>
</protein>
<accession>A0A652YUR4</accession>